<dbReference type="AlphaFoldDB" id="A0AAN6NPU0"/>
<dbReference type="EMBL" id="MU859201">
    <property type="protein sequence ID" value="KAK3949792.1"/>
    <property type="molecule type" value="Genomic_DNA"/>
</dbReference>
<organism evidence="2 3">
    <name type="scientific">Pseudoneurospora amorphoporcata</name>
    <dbReference type="NCBI Taxonomy" id="241081"/>
    <lineage>
        <taxon>Eukaryota</taxon>
        <taxon>Fungi</taxon>
        <taxon>Dikarya</taxon>
        <taxon>Ascomycota</taxon>
        <taxon>Pezizomycotina</taxon>
        <taxon>Sordariomycetes</taxon>
        <taxon>Sordariomycetidae</taxon>
        <taxon>Sordariales</taxon>
        <taxon>Sordariaceae</taxon>
        <taxon>Pseudoneurospora</taxon>
    </lineage>
</organism>
<feature type="compositionally biased region" description="Basic residues" evidence="1">
    <location>
        <begin position="40"/>
        <end position="49"/>
    </location>
</feature>
<evidence type="ECO:0000256" key="1">
    <source>
        <dbReference type="SAM" id="MobiDB-lite"/>
    </source>
</evidence>
<gene>
    <name evidence="2" type="ORF">QBC32DRAFT_30199</name>
</gene>
<comment type="caution">
    <text evidence="2">The sequence shown here is derived from an EMBL/GenBank/DDBJ whole genome shotgun (WGS) entry which is preliminary data.</text>
</comment>
<evidence type="ECO:0000313" key="2">
    <source>
        <dbReference type="EMBL" id="KAK3949792.1"/>
    </source>
</evidence>
<reference evidence="2" key="2">
    <citation type="submission" date="2023-06" db="EMBL/GenBank/DDBJ databases">
        <authorList>
            <consortium name="Lawrence Berkeley National Laboratory"/>
            <person name="Mondo S.J."/>
            <person name="Hensen N."/>
            <person name="Bonometti L."/>
            <person name="Westerberg I."/>
            <person name="Brannstrom I.O."/>
            <person name="Guillou S."/>
            <person name="Cros-Aarteil S."/>
            <person name="Calhoun S."/>
            <person name="Haridas S."/>
            <person name="Kuo A."/>
            <person name="Pangilinan J."/>
            <person name="Riley R."/>
            <person name="Labutti K."/>
            <person name="Andreopoulos B."/>
            <person name="Lipzen A."/>
            <person name="Chen C."/>
            <person name="Yanf M."/>
            <person name="Daum C."/>
            <person name="Ng V."/>
            <person name="Clum A."/>
            <person name="Steindorff A."/>
            <person name="Ohm R."/>
            <person name="Martin F."/>
            <person name="Silar P."/>
            <person name="Natvig D."/>
            <person name="Lalanne C."/>
            <person name="Gautier V."/>
            <person name="Ament-Velasquez S.L."/>
            <person name="Kruys A."/>
            <person name="Hutchinson M.I."/>
            <person name="Powell A.J."/>
            <person name="Barry K."/>
            <person name="Miller A.N."/>
            <person name="Grigoriev I.V."/>
            <person name="Debuchy R."/>
            <person name="Gladieux P."/>
            <person name="Thoren M.H."/>
            <person name="Johannesson H."/>
        </authorList>
    </citation>
    <scope>NUCLEOTIDE SEQUENCE</scope>
    <source>
        <strain evidence="2">CBS 626.80</strain>
    </source>
</reference>
<feature type="region of interest" description="Disordered" evidence="1">
    <location>
        <begin position="25"/>
        <end position="49"/>
    </location>
</feature>
<sequence>MPSEPRDIRPYPEFHQELHQLPEKGVPLSQLHFDPDPQGRKRHMASSTSQKRKITIQWLCRTAEDTDHPFAVAQRSQTEEICRAEADELGLNYVAIRNGLYNLSVLYENGMPVTFYNRETQRWQKKIHTVDWHLTVWMGKFQAGAPATRTHLCAHR</sequence>
<accession>A0AAN6NPU0</accession>
<reference evidence="2" key="1">
    <citation type="journal article" date="2023" name="Mol. Phylogenet. Evol.">
        <title>Genome-scale phylogeny and comparative genomics of the fungal order Sordariales.</title>
        <authorList>
            <person name="Hensen N."/>
            <person name="Bonometti L."/>
            <person name="Westerberg I."/>
            <person name="Brannstrom I.O."/>
            <person name="Guillou S."/>
            <person name="Cros-Aarteil S."/>
            <person name="Calhoun S."/>
            <person name="Haridas S."/>
            <person name="Kuo A."/>
            <person name="Mondo S."/>
            <person name="Pangilinan J."/>
            <person name="Riley R."/>
            <person name="LaButti K."/>
            <person name="Andreopoulos B."/>
            <person name="Lipzen A."/>
            <person name="Chen C."/>
            <person name="Yan M."/>
            <person name="Daum C."/>
            <person name="Ng V."/>
            <person name="Clum A."/>
            <person name="Steindorff A."/>
            <person name="Ohm R.A."/>
            <person name="Martin F."/>
            <person name="Silar P."/>
            <person name="Natvig D.O."/>
            <person name="Lalanne C."/>
            <person name="Gautier V."/>
            <person name="Ament-Velasquez S.L."/>
            <person name="Kruys A."/>
            <person name="Hutchinson M.I."/>
            <person name="Powell A.J."/>
            <person name="Barry K."/>
            <person name="Miller A.N."/>
            <person name="Grigoriev I.V."/>
            <person name="Debuchy R."/>
            <person name="Gladieux P."/>
            <person name="Hiltunen Thoren M."/>
            <person name="Johannesson H."/>
        </authorList>
    </citation>
    <scope>NUCLEOTIDE SEQUENCE</scope>
    <source>
        <strain evidence="2">CBS 626.80</strain>
    </source>
</reference>
<proteinExistence type="predicted"/>
<keyword evidence="3" id="KW-1185">Reference proteome</keyword>
<name>A0AAN6NPU0_9PEZI</name>
<protein>
    <submittedName>
        <fullName evidence="2">Uncharacterized protein</fullName>
    </submittedName>
</protein>
<evidence type="ECO:0000313" key="3">
    <source>
        <dbReference type="Proteomes" id="UP001303222"/>
    </source>
</evidence>
<dbReference type="Proteomes" id="UP001303222">
    <property type="component" value="Unassembled WGS sequence"/>
</dbReference>